<reference evidence="4 5" key="1">
    <citation type="submission" date="2020-12" db="EMBL/GenBank/DDBJ databases">
        <title>Sulforoseuscoccus oceanibium gen. nov., sp. nov., a representative of the phylum Verrucomicrobia with special cytoplasmic membrane, and proposal of Sulforoseuscoccusaceae fam. nov.</title>
        <authorList>
            <person name="Xi F."/>
        </authorList>
    </citation>
    <scope>NUCLEOTIDE SEQUENCE [LARGE SCALE GENOMIC DNA]</scope>
    <source>
        <strain evidence="4 5">T37</strain>
    </source>
</reference>
<dbReference type="InterPro" id="IPR046449">
    <property type="entry name" value="DEGP_PDZ_sf"/>
</dbReference>
<dbReference type="SMART" id="SM00228">
    <property type="entry name" value="PDZ"/>
    <property type="match status" value="1"/>
</dbReference>
<proteinExistence type="predicted"/>
<dbReference type="PRINTS" id="PR00834">
    <property type="entry name" value="PROTEASES2C"/>
</dbReference>
<gene>
    <name evidence="4" type="ORF">G3M56_007180</name>
</gene>
<accession>A0A6B3L1W0</accession>
<dbReference type="Proteomes" id="UP000475117">
    <property type="component" value="Chromosome"/>
</dbReference>
<dbReference type="SUPFAM" id="SSF50494">
    <property type="entry name" value="Trypsin-like serine proteases"/>
    <property type="match status" value="1"/>
</dbReference>
<dbReference type="InterPro" id="IPR001940">
    <property type="entry name" value="Peptidase_S1C"/>
</dbReference>
<keyword evidence="3" id="KW-0720">Serine protease</keyword>
<dbReference type="InterPro" id="IPR041517">
    <property type="entry name" value="DEGP_PDZ"/>
</dbReference>
<dbReference type="Pfam" id="PF13180">
    <property type="entry name" value="PDZ_2"/>
    <property type="match status" value="1"/>
</dbReference>
<evidence type="ECO:0000313" key="4">
    <source>
        <dbReference type="EMBL" id="QQL43687.1"/>
    </source>
</evidence>
<dbReference type="RefSeq" id="WP_164361547.1">
    <property type="nucleotide sequence ID" value="NZ_CP066776.1"/>
</dbReference>
<dbReference type="EMBL" id="CP066776">
    <property type="protein sequence ID" value="QQL43687.1"/>
    <property type="molecule type" value="Genomic_DNA"/>
</dbReference>
<dbReference type="Gene3D" id="2.30.42.10">
    <property type="match status" value="1"/>
</dbReference>
<dbReference type="GO" id="GO:0006508">
    <property type="term" value="P:proteolysis"/>
    <property type="evidence" value="ECO:0007669"/>
    <property type="project" value="UniProtKB-KW"/>
</dbReference>
<name>A0A6B3L1W0_9BACT</name>
<keyword evidence="1" id="KW-0645">Protease</keyword>
<dbReference type="Gene3D" id="2.40.10.120">
    <property type="match status" value="1"/>
</dbReference>
<dbReference type="PROSITE" id="PS50106">
    <property type="entry name" value="PDZ"/>
    <property type="match status" value="1"/>
</dbReference>
<keyword evidence="5" id="KW-1185">Reference proteome</keyword>
<keyword evidence="2" id="KW-0378">Hydrolase</keyword>
<dbReference type="InterPro" id="IPR009003">
    <property type="entry name" value="Peptidase_S1_PA"/>
</dbReference>
<dbReference type="Pfam" id="PF17815">
    <property type="entry name" value="PDZ_3"/>
    <property type="match status" value="1"/>
</dbReference>
<dbReference type="InterPro" id="IPR036034">
    <property type="entry name" value="PDZ_sf"/>
</dbReference>
<dbReference type="InterPro" id="IPR001478">
    <property type="entry name" value="PDZ"/>
</dbReference>
<evidence type="ECO:0000313" key="5">
    <source>
        <dbReference type="Proteomes" id="UP000475117"/>
    </source>
</evidence>
<dbReference type="KEGG" id="soa:G3M56_007180"/>
<organism evidence="4 5">
    <name type="scientific">Sulfuriroseicoccus oceanibius</name>
    <dbReference type="NCBI Taxonomy" id="2707525"/>
    <lineage>
        <taxon>Bacteria</taxon>
        <taxon>Pseudomonadati</taxon>
        <taxon>Verrucomicrobiota</taxon>
        <taxon>Verrucomicrobiia</taxon>
        <taxon>Verrucomicrobiales</taxon>
        <taxon>Verrucomicrobiaceae</taxon>
        <taxon>Sulfuriroseicoccus</taxon>
    </lineage>
</organism>
<dbReference type="PANTHER" id="PTHR45980">
    <property type="match status" value="1"/>
</dbReference>
<evidence type="ECO:0000256" key="2">
    <source>
        <dbReference type="ARBA" id="ARBA00022801"/>
    </source>
</evidence>
<dbReference type="AlphaFoldDB" id="A0A6B3L1W0"/>
<dbReference type="PANTHER" id="PTHR45980:SF9">
    <property type="entry name" value="PROTEASE DO-LIKE 10, MITOCHONDRIAL-RELATED"/>
    <property type="match status" value="1"/>
</dbReference>
<dbReference type="SUPFAM" id="SSF50156">
    <property type="entry name" value="PDZ domain-like"/>
    <property type="match status" value="1"/>
</dbReference>
<dbReference type="Gene3D" id="3.20.190.20">
    <property type="match status" value="1"/>
</dbReference>
<evidence type="ECO:0000256" key="3">
    <source>
        <dbReference type="ARBA" id="ARBA00022825"/>
    </source>
</evidence>
<protein>
    <submittedName>
        <fullName evidence="4">PDZ domain-containing protein</fullName>
    </submittedName>
</protein>
<evidence type="ECO:0000256" key="1">
    <source>
        <dbReference type="ARBA" id="ARBA00022670"/>
    </source>
</evidence>
<dbReference type="GO" id="GO:0004252">
    <property type="term" value="F:serine-type endopeptidase activity"/>
    <property type="evidence" value="ECO:0007669"/>
    <property type="project" value="InterPro"/>
</dbReference>
<sequence>MISFTFRLALAVAALVIVLPAAVRAQEITAASPSPATSTCWVTATEQEFNILQPWEKKQPRRKRGIGALIHGNRLLVSADLIANSTFIELERPTDGAKTTAKVVGRDYEANLAVVQPVESPDNFLEGMVPLAIDERLAVGHSLTTWQLEKEGTPVLTTGIVNRAEVNTYALSHRRFLRFNVRISLENKTGGFSLPLVRDGKLAGILLSFTADEQVARIIPGPVISHFLTDLDDGDYQGFPSLGVGYAETTDETFRKYLGLNGTKGGIYITKVATNTPADKAGLKEGDVLVSIDGKAIDRRGNYDSDRYGKLSFSHLISSRYVGDSVELDILRDGKHMTVNATVTRKAPHNYVIDPFIYDRGPNYLMLGGLLLQELSRDYITSFRDWRDNAPIELQAAMANTDELEQGTATGRKFVFLSYTIPTPATVGYEEMRGLPVESINGKPILRMEDVAAALNSPVDGVHHIVFSGNRPDAYIDADLADRVNDHLKQSGMALQRIVR</sequence>